<dbReference type="OrthoDB" id="7210707at2"/>
<evidence type="ECO:0000313" key="2">
    <source>
        <dbReference type="Proteomes" id="UP000428330"/>
    </source>
</evidence>
<dbReference type="AlphaFoldDB" id="A0A6I6INJ3"/>
<evidence type="ECO:0000313" key="1">
    <source>
        <dbReference type="EMBL" id="QGX98670.1"/>
    </source>
</evidence>
<gene>
    <name evidence="1" type="ORF">EI983_10460</name>
</gene>
<name>A0A6I6INJ3_9RHOB</name>
<keyword evidence="2" id="KW-1185">Reference proteome</keyword>
<proteinExistence type="predicted"/>
<protein>
    <submittedName>
        <fullName evidence="1">MarR family transcriptional regulator</fullName>
    </submittedName>
</protein>
<dbReference type="KEGG" id="rom:EI983_10460"/>
<sequence>MIQSSKLTDRQVNDAISALADAAQDVARWAPELRTGFARSSGDGWQFFLSSEGLALRSSLYLRAALRRLGKPFSTRIALASGSDSLPPDGNPNSATGPVFTTSGRLLQTLTGPHIQMAHATGGSAHAATLLADHISQGWTPAQARAMVLMLPPAPPTHATAAAALGISRQAVDQALSAAGYHALADALTAFEHEGTGP</sequence>
<accession>A0A6I6INJ3</accession>
<dbReference type="Proteomes" id="UP000428330">
    <property type="component" value="Chromosome"/>
</dbReference>
<reference evidence="2" key="1">
    <citation type="submission" date="2018-12" db="EMBL/GenBank/DDBJ databases">
        <title>Complete genome sequence of Roseovarius sp. MME-070.</title>
        <authorList>
            <person name="Nam Y.-D."/>
            <person name="Kang J."/>
            <person name="Chung W.-H."/>
            <person name="Park Y.S."/>
        </authorList>
    </citation>
    <scope>NUCLEOTIDE SEQUENCE [LARGE SCALE GENOMIC DNA]</scope>
    <source>
        <strain evidence="2">MME-070</strain>
    </source>
</reference>
<dbReference type="EMBL" id="CP034348">
    <property type="protein sequence ID" value="QGX98670.1"/>
    <property type="molecule type" value="Genomic_DNA"/>
</dbReference>
<organism evidence="1 2">
    <name type="scientific">Roseovarius faecimaris</name>
    <dbReference type="NCBI Taxonomy" id="2494550"/>
    <lineage>
        <taxon>Bacteria</taxon>
        <taxon>Pseudomonadati</taxon>
        <taxon>Pseudomonadota</taxon>
        <taxon>Alphaproteobacteria</taxon>
        <taxon>Rhodobacterales</taxon>
        <taxon>Roseobacteraceae</taxon>
        <taxon>Roseovarius</taxon>
    </lineage>
</organism>